<name>A0A0C3BE70_SERVB</name>
<dbReference type="EMBL" id="KN824287">
    <property type="protein sequence ID" value="KIM29761.1"/>
    <property type="molecule type" value="Genomic_DNA"/>
</dbReference>
<reference evidence="3" key="2">
    <citation type="submission" date="2015-01" db="EMBL/GenBank/DDBJ databases">
        <title>Evolutionary Origins and Diversification of the Mycorrhizal Mutualists.</title>
        <authorList>
            <consortium name="DOE Joint Genome Institute"/>
            <consortium name="Mycorrhizal Genomics Consortium"/>
            <person name="Kohler A."/>
            <person name="Kuo A."/>
            <person name="Nagy L.G."/>
            <person name="Floudas D."/>
            <person name="Copeland A."/>
            <person name="Barry K.W."/>
            <person name="Cichocki N."/>
            <person name="Veneault-Fourrey C."/>
            <person name="LaButti K."/>
            <person name="Lindquist E.A."/>
            <person name="Lipzen A."/>
            <person name="Lundell T."/>
            <person name="Morin E."/>
            <person name="Murat C."/>
            <person name="Riley R."/>
            <person name="Ohm R."/>
            <person name="Sun H."/>
            <person name="Tunlid A."/>
            <person name="Henrissat B."/>
            <person name="Grigoriev I.V."/>
            <person name="Hibbett D.S."/>
            <person name="Martin F."/>
        </authorList>
    </citation>
    <scope>NUCLEOTIDE SEQUENCE [LARGE SCALE GENOMIC DNA]</scope>
    <source>
        <strain evidence="3">MAFF 305830</strain>
    </source>
</reference>
<evidence type="ECO:0000313" key="2">
    <source>
        <dbReference type="EMBL" id="KIM29761.1"/>
    </source>
</evidence>
<evidence type="ECO:0000313" key="1">
    <source>
        <dbReference type="EMBL" id="KIM20217.1"/>
    </source>
</evidence>
<accession>A0A0C3BE70</accession>
<dbReference type="HOGENOM" id="CLU_2279220_0_0_1"/>
<keyword evidence="3" id="KW-1185">Reference proteome</keyword>
<reference evidence="2" key="3">
    <citation type="submission" date="2015-02" db="EMBL/GenBank/DDBJ databases">
        <title>Evolutionary Origins and Diversification of the Mycorrhizal Mutualists.</title>
        <authorList>
            <consortium name="DOE Joint Genome Institute"/>
            <consortium name="Mycorrhizal Genomics Consortium"/>
            <person name="Kohler A."/>
            <person name="Kuo A."/>
            <person name="Nagy L.G."/>
            <person name="Floudas D."/>
            <person name="Copeland A."/>
            <person name="Barry K.W."/>
            <person name="Cichocki N."/>
            <person name="Veneault-Fourrey C."/>
            <person name="LaButti K."/>
            <person name="Lindquist E.A."/>
            <person name="Lipzen A."/>
            <person name="Lundell T."/>
            <person name="Morin E."/>
            <person name="Murat C."/>
            <person name="Riley R."/>
            <person name="Ohm R."/>
            <person name="Sun H."/>
            <person name="Tunlid A."/>
            <person name="Henrissat B."/>
            <person name="Grigoriev I.V."/>
            <person name="Hibbett D.S."/>
            <person name="Martin F."/>
        </authorList>
    </citation>
    <scope>NUCLEOTIDE SEQUENCE</scope>
    <source>
        <strain evidence="2 3">MAFF 305830</strain>
    </source>
</reference>
<gene>
    <name evidence="2" type="ORF">M408DRAFT_328606</name>
    <name evidence="1" type="ORF">M408DRAFT_334069</name>
</gene>
<protein>
    <submittedName>
        <fullName evidence="2">Uncharacterized protein</fullName>
    </submittedName>
</protein>
<dbReference type="EMBL" id="KN824460">
    <property type="protein sequence ID" value="KIM20217.1"/>
    <property type="molecule type" value="Genomic_DNA"/>
</dbReference>
<dbReference type="AlphaFoldDB" id="A0A0C3BE70"/>
<evidence type="ECO:0000313" key="3">
    <source>
        <dbReference type="Proteomes" id="UP000054097"/>
    </source>
</evidence>
<reference evidence="2 3" key="1">
    <citation type="submission" date="2014-04" db="EMBL/GenBank/DDBJ databases">
        <authorList>
            <consortium name="DOE Joint Genome Institute"/>
            <person name="Kuo A."/>
            <person name="Zuccaro A."/>
            <person name="Kohler A."/>
            <person name="Nagy L.G."/>
            <person name="Floudas D."/>
            <person name="Copeland A."/>
            <person name="Barry K.W."/>
            <person name="Cichocki N."/>
            <person name="Veneault-Fourrey C."/>
            <person name="LaButti K."/>
            <person name="Lindquist E.A."/>
            <person name="Lipzen A."/>
            <person name="Lundell T."/>
            <person name="Morin E."/>
            <person name="Murat C."/>
            <person name="Sun H."/>
            <person name="Tunlid A."/>
            <person name="Henrissat B."/>
            <person name="Grigoriev I.V."/>
            <person name="Hibbett D.S."/>
            <person name="Martin F."/>
            <person name="Nordberg H.P."/>
            <person name="Cantor M.N."/>
            <person name="Hua S.X."/>
        </authorList>
    </citation>
    <scope>NUCLEOTIDE SEQUENCE [LARGE SCALE GENOMIC DNA]</scope>
    <source>
        <strain evidence="2 3">MAFF 305830</strain>
    </source>
</reference>
<proteinExistence type="predicted"/>
<dbReference type="Proteomes" id="UP000054097">
    <property type="component" value="Unassembled WGS sequence"/>
</dbReference>
<sequence>MYKEVSRTLLLLVRDVKREEKEMIDQGDGCAGLVTSLEMLGGSGKDVFVAGVVSVSVGDAWVRILISTRGRGGVVATGETQRPYVRGWQGGLGSRLGRTLRH</sequence>
<organism evidence="2 3">
    <name type="scientific">Serendipita vermifera MAFF 305830</name>
    <dbReference type="NCBI Taxonomy" id="933852"/>
    <lineage>
        <taxon>Eukaryota</taxon>
        <taxon>Fungi</taxon>
        <taxon>Dikarya</taxon>
        <taxon>Basidiomycota</taxon>
        <taxon>Agaricomycotina</taxon>
        <taxon>Agaricomycetes</taxon>
        <taxon>Sebacinales</taxon>
        <taxon>Serendipitaceae</taxon>
        <taxon>Serendipita</taxon>
    </lineage>
</organism>